<dbReference type="PROSITE" id="PS00092">
    <property type="entry name" value="N6_MTASE"/>
    <property type="match status" value="1"/>
</dbReference>
<sequence length="227" mass="25028">MIYHTDAMHGLALLGSESVDCIVSDPPYKTISGGRSADPDKHKLPGGMLAVNDGKGGLEYNAIRAIDYAAEIYRVLKNPGHVWLFTNELNRRSTEDAMLLAGFKTHYLGGWIKNTVTPNRWGMKNGELVFLFRKGVARTLYNPSLKQFIEAKNPAGRKCHPNEKPVELMREFVLASSLPGETVLDMFCGSGSVGVACRETGREFIGFEIDPAHYATAVTRYNAEVFG</sequence>
<evidence type="ECO:0000256" key="5">
    <source>
        <dbReference type="RuleBase" id="RU362026"/>
    </source>
</evidence>
<keyword evidence="8" id="KW-1185">Reference proteome</keyword>
<keyword evidence="2 7" id="KW-0489">Methyltransferase</keyword>
<dbReference type="SUPFAM" id="SSF53335">
    <property type="entry name" value="S-adenosyl-L-methionine-dependent methyltransferases"/>
    <property type="match status" value="1"/>
</dbReference>
<dbReference type="GO" id="GO:0032259">
    <property type="term" value="P:methylation"/>
    <property type="evidence" value="ECO:0007669"/>
    <property type="project" value="UniProtKB-KW"/>
</dbReference>
<dbReference type="PANTHER" id="PTHR13370">
    <property type="entry name" value="RNA METHYLASE-RELATED"/>
    <property type="match status" value="1"/>
</dbReference>
<dbReference type="Pfam" id="PF01555">
    <property type="entry name" value="N6_N4_Mtase"/>
    <property type="match status" value="1"/>
</dbReference>
<evidence type="ECO:0000256" key="3">
    <source>
        <dbReference type="ARBA" id="ARBA00022679"/>
    </source>
</evidence>
<dbReference type="InterPro" id="IPR001091">
    <property type="entry name" value="RM_Methyltransferase"/>
</dbReference>
<comment type="similarity">
    <text evidence="1 5">Belongs to the N(4)/N(6)-methyltransferase family.</text>
</comment>
<evidence type="ECO:0000259" key="6">
    <source>
        <dbReference type="Pfam" id="PF01555"/>
    </source>
</evidence>
<evidence type="ECO:0000313" key="8">
    <source>
        <dbReference type="Proteomes" id="UP000236536"/>
    </source>
</evidence>
<feature type="domain" description="DNA methylase N-4/N-6" evidence="6">
    <location>
        <begin position="19"/>
        <end position="217"/>
    </location>
</feature>
<evidence type="ECO:0000256" key="1">
    <source>
        <dbReference type="ARBA" id="ARBA00006594"/>
    </source>
</evidence>
<gene>
    <name evidence="7" type="ORF">PhaeoP66_03253</name>
</gene>
<dbReference type="GO" id="GO:0009007">
    <property type="term" value="F:site-specific DNA-methyltransferase (adenine-specific) activity"/>
    <property type="evidence" value="ECO:0007669"/>
    <property type="project" value="UniProtKB-EC"/>
</dbReference>
<dbReference type="RefSeq" id="WP_102875008.1">
    <property type="nucleotide sequence ID" value="NZ_CP010705.1"/>
</dbReference>
<dbReference type="EC" id="2.1.1.-" evidence="5"/>
<accession>A0ABN5GQY1</accession>
<dbReference type="InterPro" id="IPR002052">
    <property type="entry name" value="DNA_methylase_N6_adenine_CS"/>
</dbReference>
<evidence type="ECO:0000313" key="7">
    <source>
        <dbReference type="EMBL" id="AUQ95995.1"/>
    </source>
</evidence>
<evidence type="ECO:0000256" key="4">
    <source>
        <dbReference type="ARBA" id="ARBA00047942"/>
    </source>
</evidence>
<protein>
    <recommendedName>
        <fullName evidence="5">Methyltransferase</fullName>
        <ecNumber evidence="5">2.1.1.-</ecNumber>
    </recommendedName>
</protein>
<reference evidence="7 8" key="1">
    <citation type="journal article" date="2017" name="Genome Biol. Evol.">
        <title>Trajectories and Drivers of Genome Evolution in Surface-Associated Marine Phaeobacter.</title>
        <authorList>
            <person name="Freese H.M."/>
            <person name="Sikorski J."/>
            <person name="Bunk B."/>
            <person name="Scheuner C."/>
            <person name="Meier-Kolthoff J.P."/>
            <person name="Sproer C."/>
            <person name="Gram L."/>
            <person name="Overmann J."/>
        </authorList>
    </citation>
    <scope>NUCLEOTIDE SEQUENCE [LARGE SCALE GENOMIC DNA]</scope>
    <source>
        <strain evidence="7 8">P66</strain>
    </source>
</reference>
<reference evidence="7 8" key="2">
    <citation type="journal article" date="2017" name="Int. J. Syst. Evol. Microbiol.">
        <title>Adaptation of Surface-Associated Bacteria to the Open Ocean: A Genomically Distinct Subpopulation of Phaeobacter gallaeciensis Colonizes Pacific Mesozooplankton.</title>
        <authorList>
            <person name="Freese H.M."/>
            <person name="Methner A."/>
            <person name="Overmann J."/>
        </authorList>
    </citation>
    <scope>NUCLEOTIDE SEQUENCE [LARGE SCALE GENOMIC DNA]</scope>
    <source>
        <strain evidence="7 8">P66</strain>
    </source>
</reference>
<dbReference type="PANTHER" id="PTHR13370:SF3">
    <property type="entry name" value="TRNA (GUANINE(10)-N2)-METHYLTRANSFERASE HOMOLOG"/>
    <property type="match status" value="1"/>
</dbReference>
<dbReference type="Gene3D" id="3.40.50.150">
    <property type="entry name" value="Vaccinia Virus protein VP39"/>
    <property type="match status" value="1"/>
</dbReference>
<dbReference type="PRINTS" id="PR00508">
    <property type="entry name" value="S21N4MTFRASE"/>
</dbReference>
<evidence type="ECO:0000256" key="2">
    <source>
        <dbReference type="ARBA" id="ARBA00022603"/>
    </source>
</evidence>
<dbReference type="InterPro" id="IPR002941">
    <property type="entry name" value="DNA_methylase_N4/N6"/>
</dbReference>
<organism evidence="7 8">
    <name type="scientific">Phaeobacter inhibens</name>
    <dbReference type="NCBI Taxonomy" id="221822"/>
    <lineage>
        <taxon>Bacteria</taxon>
        <taxon>Pseudomonadati</taxon>
        <taxon>Pseudomonadota</taxon>
        <taxon>Alphaproteobacteria</taxon>
        <taxon>Rhodobacterales</taxon>
        <taxon>Roseobacteraceae</taxon>
        <taxon>Phaeobacter</taxon>
    </lineage>
</organism>
<dbReference type="Proteomes" id="UP000236536">
    <property type="component" value="Chromosome"/>
</dbReference>
<comment type="catalytic activity">
    <reaction evidence="4">
        <text>a 2'-deoxyadenosine in DNA + S-adenosyl-L-methionine = an N(6)-methyl-2'-deoxyadenosine in DNA + S-adenosyl-L-homocysteine + H(+)</text>
        <dbReference type="Rhea" id="RHEA:15197"/>
        <dbReference type="Rhea" id="RHEA-COMP:12418"/>
        <dbReference type="Rhea" id="RHEA-COMP:12419"/>
        <dbReference type="ChEBI" id="CHEBI:15378"/>
        <dbReference type="ChEBI" id="CHEBI:57856"/>
        <dbReference type="ChEBI" id="CHEBI:59789"/>
        <dbReference type="ChEBI" id="CHEBI:90615"/>
        <dbReference type="ChEBI" id="CHEBI:90616"/>
        <dbReference type="EC" id="2.1.1.72"/>
    </reaction>
</comment>
<name>A0ABN5GQY1_9RHOB</name>
<keyword evidence="3 7" id="KW-0808">Transferase</keyword>
<dbReference type="EMBL" id="CP010705">
    <property type="protein sequence ID" value="AUQ95995.1"/>
    <property type="molecule type" value="Genomic_DNA"/>
</dbReference>
<proteinExistence type="inferred from homology"/>
<dbReference type="InterPro" id="IPR029063">
    <property type="entry name" value="SAM-dependent_MTases_sf"/>
</dbReference>